<dbReference type="PROSITE" id="PS00107">
    <property type="entry name" value="PROTEIN_KINASE_ATP"/>
    <property type="match status" value="1"/>
</dbReference>
<keyword evidence="1 3" id="KW-0547">Nucleotide-binding</keyword>
<evidence type="ECO:0000256" key="1">
    <source>
        <dbReference type="ARBA" id="ARBA00022741"/>
    </source>
</evidence>
<keyword evidence="7" id="KW-0808">Transferase</keyword>
<protein>
    <submittedName>
        <fullName evidence="7">Serine/threonine-protein kinase fhke-related</fullName>
    </submittedName>
</protein>
<evidence type="ECO:0000313" key="7">
    <source>
        <dbReference type="EMBL" id="KAJ6244714.1"/>
    </source>
</evidence>
<dbReference type="InterPro" id="IPR017441">
    <property type="entry name" value="Protein_kinase_ATP_BS"/>
</dbReference>
<comment type="similarity">
    <text evidence="4">Belongs to the protein kinase superfamily.</text>
</comment>
<dbReference type="InterPro" id="IPR008984">
    <property type="entry name" value="SMAD_FHA_dom_sf"/>
</dbReference>
<evidence type="ECO:0000256" key="2">
    <source>
        <dbReference type="ARBA" id="ARBA00022840"/>
    </source>
</evidence>
<dbReference type="SUPFAM" id="SSF49879">
    <property type="entry name" value="SMAD/FHA domain"/>
    <property type="match status" value="1"/>
</dbReference>
<dbReference type="Pfam" id="PF00498">
    <property type="entry name" value="FHA"/>
    <property type="match status" value="1"/>
</dbReference>
<dbReference type="Gene3D" id="2.60.200.20">
    <property type="match status" value="1"/>
</dbReference>
<accession>A0ABQ8YJE7</accession>
<keyword evidence="2 3" id="KW-0067">ATP-binding</keyword>
<evidence type="ECO:0000256" key="3">
    <source>
        <dbReference type="PROSITE-ProRule" id="PRU10141"/>
    </source>
</evidence>
<feature type="domain" description="FHA" evidence="5">
    <location>
        <begin position="44"/>
        <end position="106"/>
    </location>
</feature>
<dbReference type="InterPro" id="IPR008271">
    <property type="entry name" value="Ser/Thr_kinase_AS"/>
</dbReference>
<dbReference type="PROSITE" id="PS50006">
    <property type="entry name" value="FHA_DOMAIN"/>
    <property type="match status" value="1"/>
</dbReference>
<comment type="caution">
    <text evidence="7">The sequence shown here is derived from an EMBL/GenBank/DDBJ whole genome shotgun (WGS) entry which is preliminary data.</text>
</comment>
<feature type="domain" description="Protein kinase" evidence="6">
    <location>
        <begin position="157"/>
        <end position="419"/>
    </location>
</feature>
<dbReference type="PROSITE" id="PS00108">
    <property type="entry name" value="PROTEIN_KINASE_ST"/>
    <property type="match status" value="1"/>
</dbReference>
<dbReference type="SMART" id="SM00240">
    <property type="entry name" value="FHA"/>
    <property type="match status" value="1"/>
</dbReference>
<feature type="binding site" evidence="3">
    <location>
        <position position="186"/>
    </location>
    <ligand>
        <name>ATP</name>
        <dbReference type="ChEBI" id="CHEBI:30616"/>
    </ligand>
</feature>
<dbReference type="PROSITE" id="PS50011">
    <property type="entry name" value="PROTEIN_KINASE_DOM"/>
    <property type="match status" value="1"/>
</dbReference>
<dbReference type="PANTHER" id="PTHR24347">
    <property type="entry name" value="SERINE/THREONINE-PROTEIN KINASE"/>
    <property type="match status" value="1"/>
</dbReference>
<evidence type="ECO:0000256" key="4">
    <source>
        <dbReference type="RuleBase" id="RU000304"/>
    </source>
</evidence>
<keyword evidence="8" id="KW-1185">Reference proteome</keyword>
<dbReference type="InterPro" id="IPR011009">
    <property type="entry name" value="Kinase-like_dom_sf"/>
</dbReference>
<dbReference type="CDD" id="cd05117">
    <property type="entry name" value="STKc_CAMK"/>
    <property type="match status" value="1"/>
</dbReference>
<gene>
    <name evidence="7" type="ORF">M0813_20804</name>
</gene>
<sequence length="423" mass="48829">MSSSKSKPKSKSNSNSDEEELKNWGILISKSRNIDDFLITTNTIKIGRNKSSHFQITKSSKISGTHCIIHRENPETINKNSKQKKVALAFLEDTSTNGTFVNGVLVGKGNIRELNYCDEITFVSAIEPHTKLPPVILYFRYLNFIDKISKNFIKEKFKVVDELGKGEYGIVYLVLDKKDNDLYALKYTNTEKFQNNFKSKKYCIQRSFNEVNSLIKFEHDNIIKLYEVFMVEEKYLYLKLEYVKGGNLSERIKLKTHYPEDEAKIVIKQILEVLLYMHEKGFVHRDIKPENVLMVSSSDTDIKLTDFGFSRAFSKKESMYTRLGTENYVAPEIITERGYTNACDLWSTGVVLLFGYLPFSKEQKATMSVWKQILLCDLEFPSTENINISPQAKDLIQKLIEKNPLKRLTAQQALNHPWITGEK</sequence>
<keyword evidence="7" id="KW-0418">Kinase</keyword>
<dbReference type="Pfam" id="PF00069">
    <property type="entry name" value="Pkinase"/>
    <property type="match status" value="1"/>
</dbReference>
<dbReference type="Proteomes" id="UP001150062">
    <property type="component" value="Unassembled WGS sequence"/>
</dbReference>
<organism evidence="7 8">
    <name type="scientific">Anaeramoeba flamelloides</name>
    <dbReference type="NCBI Taxonomy" id="1746091"/>
    <lineage>
        <taxon>Eukaryota</taxon>
        <taxon>Metamonada</taxon>
        <taxon>Anaeramoebidae</taxon>
        <taxon>Anaeramoeba</taxon>
    </lineage>
</organism>
<dbReference type="Gene3D" id="1.10.510.10">
    <property type="entry name" value="Transferase(Phosphotransferase) domain 1"/>
    <property type="match status" value="1"/>
</dbReference>
<dbReference type="GO" id="GO:0016301">
    <property type="term" value="F:kinase activity"/>
    <property type="evidence" value="ECO:0007669"/>
    <property type="project" value="UniProtKB-KW"/>
</dbReference>
<evidence type="ECO:0000259" key="5">
    <source>
        <dbReference type="PROSITE" id="PS50006"/>
    </source>
</evidence>
<proteinExistence type="inferred from homology"/>
<dbReference type="SMART" id="SM00220">
    <property type="entry name" value="S_TKc"/>
    <property type="match status" value="1"/>
</dbReference>
<evidence type="ECO:0000259" key="6">
    <source>
        <dbReference type="PROSITE" id="PS50011"/>
    </source>
</evidence>
<name>A0ABQ8YJE7_9EUKA</name>
<dbReference type="SUPFAM" id="SSF56112">
    <property type="entry name" value="Protein kinase-like (PK-like)"/>
    <property type="match status" value="1"/>
</dbReference>
<reference evidence="7" key="1">
    <citation type="submission" date="2022-08" db="EMBL/GenBank/DDBJ databases">
        <title>Novel sulfate-reducing endosymbionts in the free-living metamonad Anaeramoeba.</title>
        <authorList>
            <person name="Jerlstrom-Hultqvist J."/>
            <person name="Cepicka I."/>
            <person name="Gallot-Lavallee L."/>
            <person name="Salas-Leiva D."/>
            <person name="Curtis B.A."/>
            <person name="Zahonova K."/>
            <person name="Pipaliya S."/>
            <person name="Dacks J."/>
            <person name="Roger A.J."/>
        </authorList>
    </citation>
    <scope>NUCLEOTIDE SEQUENCE</scope>
    <source>
        <strain evidence="7">Schooner1</strain>
    </source>
</reference>
<dbReference type="InterPro" id="IPR000253">
    <property type="entry name" value="FHA_dom"/>
</dbReference>
<keyword evidence="4" id="KW-0723">Serine/threonine-protein kinase</keyword>
<dbReference type="InterPro" id="IPR000719">
    <property type="entry name" value="Prot_kinase_dom"/>
</dbReference>
<evidence type="ECO:0000313" key="8">
    <source>
        <dbReference type="Proteomes" id="UP001150062"/>
    </source>
</evidence>
<dbReference type="EMBL" id="JAOAOG010000158">
    <property type="protein sequence ID" value="KAJ6244714.1"/>
    <property type="molecule type" value="Genomic_DNA"/>
</dbReference>